<accession>A0A7J7NBR8</accession>
<keyword evidence="5" id="KW-0378">Hydrolase</keyword>
<dbReference type="SMART" id="SM00232">
    <property type="entry name" value="JAB_MPN"/>
    <property type="match status" value="1"/>
</dbReference>
<dbReference type="CDD" id="cd08068">
    <property type="entry name" value="MPN_BRCC36"/>
    <property type="match status" value="1"/>
</dbReference>
<feature type="region of interest" description="Disordered" evidence="9">
    <location>
        <begin position="184"/>
        <end position="229"/>
    </location>
</feature>
<dbReference type="InterPro" id="IPR040749">
    <property type="entry name" value="BRCC36_C"/>
</dbReference>
<evidence type="ECO:0000256" key="7">
    <source>
        <dbReference type="ARBA" id="ARBA00023049"/>
    </source>
</evidence>
<dbReference type="Pfam" id="PF01398">
    <property type="entry name" value="JAB"/>
    <property type="match status" value="1"/>
</dbReference>
<evidence type="ECO:0000313" key="11">
    <source>
        <dbReference type="EMBL" id="KAF6164543.1"/>
    </source>
</evidence>
<dbReference type="InterPro" id="IPR033860">
    <property type="entry name" value="MPN_BRCC36"/>
</dbReference>
<feature type="compositionally biased region" description="Basic residues" evidence="9">
    <location>
        <begin position="205"/>
        <end position="218"/>
    </location>
</feature>
<dbReference type="Pfam" id="PF18110">
    <property type="entry name" value="BRCC36_C"/>
    <property type="match status" value="1"/>
</dbReference>
<keyword evidence="8" id="KW-0175">Coiled coil</keyword>
<dbReference type="FunFam" id="3.40.140.10:FF:000042">
    <property type="entry name" value="Mov34/MPN/PAD-1 family protein"/>
    <property type="match status" value="1"/>
</dbReference>
<dbReference type="GO" id="GO:0008237">
    <property type="term" value="F:metallopeptidase activity"/>
    <property type="evidence" value="ECO:0007669"/>
    <property type="project" value="UniProtKB-KW"/>
</dbReference>
<keyword evidence="2" id="KW-0645">Protease</keyword>
<sequence>MSLTSVKMSEEVWLTCLTHALSTETEEIMGLLLGDIECSDNGTSIALIWGASPQTRSDRRKDRVETKPEQLAAASAQAEIMTLTTGRTTRVIGWYHSHPHITVLPSHVDVRTQAMYQLLDSGFIGLIFSCFSEDASKVGRIQVIAFQSLDGKQKRMATSISVSPFNTNQIIQVESSLDSLGNVSRTSGYKRTENMEKDTGDSRVTKVKAVRKKRKKPSRRSEASKVQKSGTRTLELDDFIANADVNYLGRDNMGGSLANATSDTDSMDMTASMQEAMHRSNLEMSGAEYIRKEIPLQVLPTSSILKLESPLTSFTQLQHVLFEEERAAYNQALMENTRDGKIHPLVSIHHTSTYQASICKLMEYCLSPAINALQDRLRENEITLSTLTEEAKTLEIEAHRGSEPSTESPRNVSSQALRGSSIMGHRDLFSTADTNVPRRNRSKRQS</sequence>
<dbReference type="PANTHER" id="PTHR10410">
    <property type="entry name" value="EUKARYOTIC TRANSLATION INITIATION FACTOR 3 -RELATED"/>
    <property type="match status" value="1"/>
</dbReference>
<dbReference type="GO" id="GO:0070552">
    <property type="term" value="C:BRISC complex"/>
    <property type="evidence" value="ECO:0007669"/>
    <property type="project" value="InterPro"/>
</dbReference>
<evidence type="ECO:0000256" key="3">
    <source>
        <dbReference type="ARBA" id="ARBA00022723"/>
    </source>
</evidence>
<keyword evidence="7" id="KW-0482">Metalloprotease</keyword>
<feature type="domain" description="MPN" evidence="10">
    <location>
        <begin position="6"/>
        <end position="152"/>
    </location>
</feature>
<organism evidence="11 12">
    <name type="scientific">Kingdonia uniflora</name>
    <dbReference type="NCBI Taxonomy" id="39325"/>
    <lineage>
        <taxon>Eukaryota</taxon>
        <taxon>Viridiplantae</taxon>
        <taxon>Streptophyta</taxon>
        <taxon>Embryophyta</taxon>
        <taxon>Tracheophyta</taxon>
        <taxon>Spermatophyta</taxon>
        <taxon>Magnoliopsida</taxon>
        <taxon>Ranunculales</taxon>
        <taxon>Circaeasteraceae</taxon>
        <taxon>Kingdonia</taxon>
    </lineage>
</organism>
<keyword evidence="6" id="KW-0862">Zinc</keyword>
<dbReference type="AlphaFoldDB" id="A0A7J7NBR8"/>
<dbReference type="PROSITE" id="PS50249">
    <property type="entry name" value="MPN"/>
    <property type="match status" value="1"/>
</dbReference>
<evidence type="ECO:0000256" key="1">
    <source>
        <dbReference type="ARBA" id="ARBA00008021"/>
    </source>
</evidence>
<dbReference type="GO" id="GO:0004843">
    <property type="term" value="F:cysteine-type deubiquitinase activity"/>
    <property type="evidence" value="ECO:0007669"/>
    <property type="project" value="InterPro"/>
</dbReference>
<evidence type="ECO:0000256" key="6">
    <source>
        <dbReference type="ARBA" id="ARBA00022833"/>
    </source>
</evidence>
<dbReference type="EMBL" id="JACGCM010000926">
    <property type="protein sequence ID" value="KAF6164543.1"/>
    <property type="molecule type" value="Genomic_DNA"/>
</dbReference>
<dbReference type="InterPro" id="IPR050242">
    <property type="entry name" value="JAMM_MPN+_peptidase_M67A"/>
</dbReference>
<dbReference type="InterPro" id="IPR037518">
    <property type="entry name" value="MPN"/>
</dbReference>
<dbReference type="SUPFAM" id="SSF102712">
    <property type="entry name" value="JAB1/MPN domain"/>
    <property type="match status" value="1"/>
</dbReference>
<comment type="caution">
    <text evidence="11">The sequence shown here is derived from an EMBL/GenBank/DDBJ whole genome shotgun (WGS) entry which is preliminary data.</text>
</comment>
<comment type="similarity">
    <text evidence="1">Belongs to the peptidase M67A family. BRCC36 subfamily.</text>
</comment>
<dbReference type="Proteomes" id="UP000541444">
    <property type="component" value="Unassembled WGS sequence"/>
</dbReference>
<evidence type="ECO:0000256" key="5">
    <source>
        <dbReference type="ARBA" id="ARBA00022801"/>
    </source>
</evidence>
<dbReference type="GO" id="GO:0046872">
    <property type="term" value="F:metal ion binding"/>
    <property type="evidence" value="ECO:0007669"/>
    <property type="project" value="UniProtKB-KW"/>
</dbReference>
<feature type="coiled-coil region" evidence="8">
    <location>
        <begin position="370"/>
        <end position="397"/>
    </location>
</feature>
<keyword evidence="3" id="KW-0479">Metal-binding</keyword>
<evidence type="ECO:0000256" key="8">
    <source>
        <dbReference type="SAM" id="Coils"/>
    </source>
</evidence>
<dbReference type="InterPro" id="IPR000555">
    <property type="entry name" value="JAMM/MPN+_dom"/>
</dbReference>
<dbReference type="GO" id="GO:0006508">
    <property type="term" value="P:proteolysis"/>
    <property type="evidence" value="ECO:0007669"/>
    <property type="project" value="UniProtKB-KW"/>
</dbReference>
<feature type="compositionally biased region" description="Polar residues" evidence="9">
    <location>
        <begin position="403"/>
        <end position="418"/>
    </location>
</feature>
<evidence type="ECO:0000256" key="2">
    <source>
        <dbReference type="ARBA" id="ARBA00022670"/>
    </source>
</evidence>
<reference evidence="11 12" key="1">
    <citation type="journal article" date="2020" name="IScience">
        <title>Genome Sequencing of the Endangered Kingdonia uniflora (Circaeasteraceae, Ranunculales) Reveals Potential Mechanisms of Evolutionary Specialization.</title>
        <authorList>
            <person name="Sun Y."/>
            <person name="Deng T."/>
            <person name="Zhang A."/>
            <person name="Moore M.J."/>
            <person name="Landis J.B."/>
            <person name="Lin N."/>
            <person name="Zhang H."/>
            <person name="Zhang X."/>
            <person name="Huang J."/>
            <person name="Zhang X."/>
            <person name="Sun H."/>
            <person name="Wang H."/>
        </authorList>
    </citation>
    <scope>NUCLEOTIDE SEQUENCE [LARGE SCALE GENOMIC DNA]</scope>
    <source>
        <strain evidence="11">TB1705</strain>
        <tissue evidence="11">Leaf</tissue>
    </source>
</reference>
<feature type="compositionally biased region" description="Basic and acidic residues" evidence="9">
    <location>
        <begin position="190"/>
        <end position="204"/>
    </location>
</feature>
<name>A0A7J7NBR8_9MAGN</name>
<gene>
    <name evidence="11" type="ORF">GIB67_025369</name>
</gene>
<evidence type="ECO:0000256" key="9">
    <source>
        <dbReference type="SAM" id="MobiDB-lite"/>
    </source>
</evidence>
<keyword evidence="12" id="KW-1185">Reference proteome</keyword>
<evidence type="ECO:0000256" key="4">
    <source>
        <dbReference type="ARBA" id="ARBA00022786"/>
    </source>
</evidence>
<protein>
    <recommendedName>
        <fullName evidence="10">MPN domain-containing protein</fullName>
    </recommendedName>
</protein>
<dbReference type="GO" id="GO:0006281">
    <property type="term" value="P:DNA repair"/>
    <property type="evidence" value="ECO:0007669"/>
    <property type="project" value="InterPro"/>
</dbReference>
<proteinExistence type="inferred from homology"/>
<feature type="region of interest" description="Disordered" evidence="9">
    <location>
        <begin position="398"/>
        <end position="446"/>
    </location>
</feature>
<dbReference type="Gene3D" id="3.40.140.10">
    <property type="entry name" value="Cytidine Deaminase, domain 2"/>
    <property type="match status" value="1"/>
</dbReference>
<dbReference type="OrthoDB" id="446074at2759"/>
<evidence type="ECO:0000259" key="10">
    <source>
        <dbReference type="PROSITE" id="PS50249"/>
    </source>
</evidence>
<keyword evidence="4" id="KW-0833">Ubl conjugation pathway</keyword>
<dbReference type="GO" id="GO:0070536">
    <property type="term" value="P:protein K63-linked deubiquitination"/>
    <property type="evidence" value="ECO:0007669"/>
    <property type="project" value="InterPro"/>
</dbReference>
<evidence type="ECO:0000313" key="12">
    <source>
        <dbReference type="Proteomes" id="UP000541444"/>
    </source>
</evidence>